<reference evidence="2" key="1">
    <citation type="journal article" date="2008" name="Genome Biol.">
        <title>The genome sequence of the model ascomycete fungus Podospora anserina.</title>
        <authorList>
            <person name="Espagne E."/>
            <person name="Lespinet O."/>
            <person name="Malagnac F."/>
            <person name="Da Silva C."/>
            <person name="Jaillon O."/>
            <person name="Porcel B.M."/>
            <person name="Couloux A."/>
            <person name="Aury J.-M."/>
            <person name="Segurens B."/>
            <person name="Poulain J."/>
            <person name="Anthouard V."/>
            <person name="Grossetete S."/>
            <person name="Khalili H."/>
            <person name="Coppin E."/>
            <person name="Dequard-Chablat M."/>
            <person name="Picard M."/>
            <person name="Contamine V."/>
            <person name="Arnaise S."/>
            <person name="Bourdais A."/>
            <person name="Berteaux-Lecellier V."/>
            <person name="Gautheret D."/>
            <person name="de Vries R.P."/>
            <person name="Battaglia E."/>
            <person name="Coutinho P.M."/>
            <person name="Danchin E.G.J."/>
            <person name="Henrissat B."/>
            <person name="El Khoury R."/>
            <person name="Sainsard-Chanet A."/>
            <person name="Boivin A."/>
            <person name="Pinan-Lucarre B."/>
            <person name="Sellem C.H."/>
            <person name="Debuchy R."/>
            <person name="Wincker P."/>
            <person name="Weissenbach J."/>
            <person name="Silar P."/>
        </authorList>
    </citation>
    <scope>NUCLEOTIDE SEQUENCE [LARGE SCALE GENOMIC DNA]</scope>
    <source>
        <strain evidence="2">S mat+</strain>
    </source>
</reference>
<dbReference type="SUPFAM" id="SSF48613">
    <property type="entry name" value="Heme oxygenase-like"/>
    <property type="match status" value="2"/>
</dbReference>
<dbReference type="KEGG" id="pan:PODANSg7715"/>
<feature type="domain" description="Thiaminase-2/PQQC" evidence="1">
    <location>
        <begin position="83"/>
        <end position="126"/>
    </location>
</feature>
<dbReference type="InterPro" id="IPR016084">
    <property type="entry name" value="Haem_Oase-like_multi-hlx"/>
</dbReference>
<protein>
    <submittedName>
        <fullName evidence="2">Podospora anserina S mat+ genomic DNA chromosome 6, supercontig 2</fullName>
    </submittedName>
</protein>
<dbReference type="OrthoDB" id="37730at2759"/>
<dbReference type="AlphaFoldDB" id="B2B3X6"/>
<sequence>MPSGCSGKRRRMPQRYTNPQATLCFNPSLDPCRDVLFSYLFSHQIPRFFSTIIVSTTMTSSTTAAPFSLTKHLLSLEPEEFKAATQHPFLLAAAKGTLPKDVLSHWLVNDRLYIHAYIRAAGQLLASLELPKHLPGVEQPGEEDEAFEVRLVDWLIEALGAVRREERMFLEVGGRYELVDFVGVNSREAGRVKGLGVIEGLFRDVGGKEKGRGLGAWLLGAGGGELPMSEKIPWLEGAVTFWGTERVYLEAWSWARGQQEERPNGKKDEDGGALRKEFIPNWSSDEFRGFVGRLGVLIDQAVEREIGMVGEDGQKQEEVKKEILGRVEGKWRTLLEGEKGFWPDV</sequence>
<dbReference type="InterPro" id="IPR053261">
    <property type="entry name" value="Polyketide-peptide_reg"/>
</dbReference>
<gene>
    <name evidence="2" type="ORF">PODANS_6_7560</name>
</gene>
<accession>B2B3X6</accession>
<dbReference type="PANTHER" id="PTHR41813">
    <property type="entry name" value="REGULATOR PAB1642, PUTATIVE (AFU_ORTHOLOGUE AFUA_3G11955)-RELATED"/>
    <property type="match status" value="1"/>
</dbReference>
<dbReference type="Pfam" id="PF03070">
    <property type="entry name" value="TENA_THI-4"/>
    <property type="match status" value="1"/>
</dbReference>
<dbReference type="InterPro" id="IPR004305">
    <property type="entry name" value="Thiaminase-2/PQQC"/>
</dbReference>
<evidence type="ECO:0000313" key="2">
    <source>
        <dbReference type="EMBL" id="CAP71812.1"/>
    </source>
</evidence>
<proteinExistence type="predicted"/>
<dbReference type="EMBL" id="CU638744">
    <property type="protein sequence ID" value="CAP71812.1"/>
    <property type="molecule type" value="Genomic_DNA"/>
</dbReference>
<dbReference type="PANTHER" id="PTHR41813:SF2">
    <property type="entry name" value="REGULATOR PAB1642, PUTATIVE (AFU_ORTHOLOGUE AFUA_3G11955)-RELATED"/>
    <property type="match status" value="1"/>
</dbReference>
<dbReference type="VEuPathDB" id="FungiDB:PODANS_6_7560"/>
<organism evidence="2">
    <name type="scientific">Podospora anserina (strain S / ATCC MYA-4624 / DSM 980 / FGSC 10383)</name>
    <name type="common">Pleurage anserina</name>
    <dbReference type="NCBI Taxonomy" id="515849"/>
    <lineage>
        <taxon>Eukaryota</taxon>
        <taxon>Fungi</taxon>
        <taxon>Dikarya</taxon>
        <taxon>Ascomycota</taxon>
        <taxon>Pezizomycotina</taxon>
        <taxon>Sordariomycetes</taxon>
        <taxon>Sordariomycetidae</taxon>
        <taxon>Sordariales</taxon>
        <taxon>Podosporaceae</taxon>
        <taxon>Podospora</taxon>
        <taxon>Podospora anserina</taxon>
    </lineage>
</organism>
<dbReference type="Gene3D" id="1.20.910.10">
    <property type="entry name" value="Heme oxygenase-like"/>
    <property type="match status" value="1"/>
</dbReference>
<dbReference type="GeneID" id="6194786"/>
<name>B2B3X6_PODAN</name>
<dbReference type="CDD" id="cd19357">
    <property type="entry name" value="TenA_E_At3g16990-like"/>
    <property type="match status" value="1"/>
</dbReference>
<dbReference type="HOGENOM" id="CLU_055855_0_0_1"/>
<dbReference type="RefSeq" id="XP_001910676.1">
    <property type="nucleotide sequence ID" value="XM_001910641.1"/>
</dbReference>
<reference evidence="2" key="2">
    <citation type="submission" date="2008-07" db="EMBL/GenBank/DDBJ databases">
        <authorList>
            <person name="Genoscope - CEA"/>
        </authorList>
    </citation>
    <scope>NUCLEOTIDE SEQUENCE</scope>
    <source>
        <strain evidence="2">S mat+</strain>
    </source>
</reference>
<dbReference type="GO" id="GO:0006772">
    <property type="term" value="P:thiamine metabolic process"/>
    <property type="evidence" value="ECO:0007669"/>
    <property type="project" value="UniProtKB-ARBA"/>
</dbReference>
<evidence type="ECO:0000259" key="1">
    <source>
        <dbReference type="Pfam" id="PF03070"/>
    </source>
</evidence>